<gene>
    <name evidence="1" type="ORF">ACFOVU_10295</name>
</gene>
<organism evidence="1 2">
    <name type="scientific">Nocardiopsis sediminis</name>
    <dbReference type="NCBI Taxonomy" id="1778267"/>
    <lineage>
        <taxon>Bacteria</taxon>
        <taxon>Bacillati</taxon>
        <taxon>Actinomycetota</taxon>
        <taxon>Actinomycetes</taxon>
        <taxon>Streptosporangiales</taxon>
        <taxon>Nocardiopsidaceae</taxon>
        <taxon>Nocardiopsis</taxon>
    </lineage>
</organism>
<dbReference type="SUPFAM" id="SSF101478">
    <property type="entry name" value="ADP-ribosylglycohydrolase"/>
    <property type="match status" value="1"/>
</dbReference>
<reference evidence="2" key="1">
    <citation type="journal article" date="2019" name="Int. J. Syst. Evol. Microbiol.">
        <title>The Global Catalogue of Microorganisms (GCM) 10K type strain sequencing project: providing services to taxonomists for standard genome sequencing and annotation.</title>
        <authorList>
            <consortium name="The Broad Institute Genomics Platform"/>
            <consortium name="The Broad Institute Genome Sequencing Center for Infectious Disease"/>
            <person name="Wu L."/>
            <person name="Ma J."/>
        </authorList>
    </citation>
    <scope>NUCLEOTIDE SEQUENCE [LARGE SCALE GENOMIC DNA]</scope>
    <source>
        <strain evidence="2">TBRC 1826</strain>
    </source>
</reference>
<dbReference type="EMBL" id="JBHSBH010000007">
    <property type="protein sequence ID" value="MFC3996306.1"/>
    <property type="molecule type" value="Genomic_DNA"/>
</dbReference>
<evidence type="ECO:0000313" key="1">
    <source>
        <dbReference type="EMBL" id="MFC3996306.1"/>
    </source>
</evidence>
<dbReference type="InterPro" id="IPR036705">
    <property type="entry name" value="Ribosyl_crysJ1_sf"/>
</dbReference>
<evidence type="ECO:0008006" key="3">
    <source>
        <dbReference type="Google" id="ProtNLM"/>
    </source>
</evidence>
<dbReference type="Proteomes" id="UP001595847">
    <property type="component" value="Unassembled WGS sequence"/>
</dbReference>
<name>A0ABV8FJJ7_9ACTN</name>
<feature type="non-terminal residue" evidence="1">
    <location>
        <position position="1"/>
    </location>
</feature>
<accession>A0ABV8FJJ7</accession>
<sequence length="155" mass="15035">VDGASATDAVDAAMAELPADTAIGATARAALALPGDDPFALVPAVEEVCCDHVYSYGVAAAATVPAALALTRAAGGALGPAVSAAATLMPLADSLPALTGALAGALGGHAAQPGAWRERARRLSGCCLPELAGQDLVAIADTLADATDHHDEGVS</sequence>
<proteinExistence type="predicted"/>
<dbReference type="Gene3D" id="1.10.4080.10">
    <property type="entry name" value="ADP-ribosylation/Crystallin J1"/>
    <property type="match status" value="1"/>
</dbReference>
<evidence type="ECO:0000313" key="2">
    <source>
        <dbReference type="Proteomes" id="UP001595847"/>
    </source>
</evidence>
<keyword evidence="2" id="KW-1185">Reference proteome</keyword>
<comment type="caution">
    <text evidence="1">The sequence shown here is derived from an EMBL/GenBank/DDBJ whole genome shotgun (WGS) entry which is preliminary data.</text>
</comment>
<protein>
    <recommendedName>
        <fullName evidence="3">ADP-ribosylglycohydrolase family protein</fullName>
    </recommendedName>
</protein>